<evidence type="ECO:0000313" key="3">
    <source>
        <dbReference type="Proteomes" id="UP000199820"/>
    </source>
</evidence>
<organism evidence="2 3">
    <name type="scientific">[Clostridium] aminophilum</name>
    <dbReference type="NCBI Taxonomy" id="1526"/>
    <lineage>
        <taxon>Bacteria</taxon>
        <taxon>Bacillati</taxon>
        <taxon>Bacillota</taxon>
        <taxon>Clostridia</taxon>
        <taxon>Lachnospirales</taxon>
        <taxon>Lachnospiraceae</taxon>
    </lineage>
</organism>
<dbReference type="RefSeq" id="WP_074648872.1">
    <property type="nucleotide sequence ID" value="NZ_FOIL01000007.1"/>
</dbReference>
<dbReference type="PANTHER" id="PTHR31435:SF10">
    <property type="entry name" value="BSR4717 PROTEIN"/>
    <property type="match status" value="1"/>
</dbReference>
<dbReference type="eggNOG" id="COG2388">
    <property type="taxonomic scope" value="Bacteria"/>
</dbReference>
<dbReference type="AlphaFoldDB" id="A0A1I0CGT2"/>
<dbReference type="PANTHER" id="PTHR31435">
    <property type="entry name" value="PROTEIN NATD1"/>
    <property type="match status" value="1"/>
</dbReference>
<gene>
    <name evidence="2" type="ORF">SAMN04487771_100742</name>
</gene>
<evidence type="ECO:0000313" key="2">
    <source>
        <dbReference type="EMBL" id="SET18635.1"/>
    </source>
</evidence>
<dbReference type="InterPro" id="IPR031165">
    <property type="entry name" value="GNAT_YJDJ"/>
</dbReference>
<sequence>MNYDDPIIQTGANRVWIEEEDGTITAKVDFPTVGEGLVNISHTEVAEKLSGRGLASRLMRETVESIRQTGRRCLVTCPYAQSWFSSHPEYMFLLVDPDEAAAMKASATGSSCSIRRD</sequence>
<dbReference type="Pfam" id="PF14542">
    <property type="entry name" value="Acetyltransf_CG"/>
    <property type="match status" value="1"/>
</dbReference>
<dbReference type="SUPFAM" id="SSF55729">
    <property type="entry name" value="Acyl-CoA N-acyltransferases (Nat)"/>
    <property type="match status" value="1"/>
</dbReference>
<dbReference type="PROSITE" id="PS51729">
    <property type="entry name" value="GNAT_YJDJ"/>
    <property type="match status" value="1"/>
</dbReference>
<dbReference type="STRING" id="1526.SAMN02910262_00541"/>
<name>A0A1I0CGT2_9FIRM</name>
<reference evidence="2 3" key="1">
    <citation type="submission" date="2016-10" db="EMBL/GenBank/DDBJ databases">
        <authorList>
            <person name="de Groot N.N."/>
        </authorList>
    </citation>
    <scope>NUCLEOTIDE SEQUENCE [LARGE SCALE GENOMIC DNA]</scope>
    <source>
        <strain evidence="2 3">KH1P1</strain>
    </source>
</reference>
<evidence type="ECO:0000259" key="1">
    <source>
        <dbReference type="PROSITE" id="PS51729"/>
    </source>
</evidence>
<feature type="domain" description="N-acetyltransferase" evidence="1">
    <location>
        <begin position="7"/>
        <end position="95"/>
    </location>
</feature>
<dbReference type="CDD" id="cd04301">
    <property type="entry name" value="NAT_SF"/>
    <property type="match status" value="1"/>
</dbReference>
<dbReference type="Proteomes" id="UP000199820">
    <property type="component" value="Unassembled WGS sequence"/>
</dbReference>
<dbReference type="EMBL" id="FOIL01000007">
    <property type="protein sequence ID" value="SET18635.1"/>
    <property type="molecule type" value="Genomic_DNA"/>
</dbReference>
<dbReference type="InterPro" id="IPR045057">
    <property type="entry name" value="Gcn5-rel_NAT"/>
</dbReference>
<dbReference type="Gene3D" id="3.40.630.30">
    <property type="match status" value="1"/>
</dbReference>
<protein>
    <recommendedName>
        <fullName evidence="1">N-acetyltransferase domain-containing protein</fullName>
    </recommendedName>
</protein>
<dbReference type="InterPro" id="IPR016181">
    <property type="entry name" value="Acyl_CoA_acyltransferase"/>
</dbReference>
<accession>A0A1I0CGT2</accession>
<dbReference type="OrthoDB" id="9793389at2"/>
<keyword evidence="3" id="KW-1185">Reference proteome</keyword>
<proteinExistence type="predicted"/>